<dbReference type="InterPro" id="IPR051910">
    <property type="entry name" value="ComF/GntX_DNA_util-trans"/>
</dbReference>
<dbReference type="InterPro" id="IPR029057">
    <property type="entry name" value="PRTase-like"/>
</dbReference>
<dbReference type="EMBL" id="JBAKIA010000013">
    <property type="protein sequence ID" value="MEJ8475746.1"/>
    <property type="molecule type" value="Genomic_DNA"/>
</dbReference>
<sequence>MMGKAVMARTSISGFEKVQFRAGMLSLAGKVAGRAMLDLVLPPRCLACQARVATPGNLCGRCWQGMAYLAAPVCARYGTPFSHDLGEGGLSARAIMDPPVFDKASAVATYQGIARSLVLSLKFNRRRDLAEPMGSWMAQAGRELIMPETLVIPVPLHRFRLWQRRFNQSADLARVVAREAGLDWDPMLLQRARRTRQQVGLDSSARQTNVRGAFKLRNGWENQVHGRPVLLIDDVLTTGSTVAACTKVLRKAGAVSVDVLTFAVAVNEDGHEDR</sequence>
<evidence type="ECO:0000313" key="4">
    <source>
        <dbReference type="Proteomes" id="UP001385499"/>
    </source>
</evidence>
<accession>A0ABU8TNJ0</accession>
<dbReference type="Proteomes" id="UP001385499">
    <property type="component" value="Unassembled WGS sequence"/>
</dbReference>
<name>A0ABU8TNJ0_9HYPH</name>
<dbReference type="InterPro" id="IPR044005">
    <property type="entry name" value="DZR_2"/>
</dbReference>
<comment type="similarity">
    <text evidence="1">Belongs to the ComF/GntX family.</text>
</comment>
<evidence type="ECO:0000313" key="3">
    <source>
        <dbReference type="EMBL" id="MEJ8475746.1"/>
    </source>
</evidence>
<dbReference type="Pfam" id="PF18912">
    <property type="entry name" value="DZR_2"/>
    <property type="match status" value="1"/>
</dbReference>
<proteinExistence type="inferred from homology"/>
<reference evidence="3 4" key="1">
    <citation type="submission" date="2024-02" db="EMBL/GenBank/DDBJ databases">
        <title>Roseibium algae sp. nov., isolated from marine alga (Grateloupia sp.), showing potential in myo-inositol conversion.</title>
        <authorList>
            <person name="Wang Y."/>
        </authorList>
    </citation>
    <scope>NUCLEOTIDE SEQUENCE [LARGE SCALE GENOMIC DNA]</scope>
    <source>
        <strain evidence="3 4">H3510</strain>
    </source>
</reference>
<dbReference type="SUPFAM" id="SSF53271">
    <property type="entry name" value="PRTase-like"/>
    <property type="match status" value="1"/>
</dbReference>
<dbReference type="CDD" id="cd06223">
    <property type="entry name" value="PRTases_typeI"/>
    <property type="match status" value="1"/>
</dbReference>
<dbReference type="InterPro" id="IPR000836">
    <property type="entry name" value="PRTase_dom"/>
</dbReference>
<comment type="caution">
    <text evidence="3">The sequence shown here is derived from an EMBL/GenBank/DDBJ whole genome shotgun (WGS) entry which is preliminary data.</text>
</comment>
<dbReference type="Gene3D" id="3.40.50.2020">
    <property type="match status" value="1"/>
</dbReference>
<organism evidence="3 4">
    <name type="scientific">Roseibium algae</name>
    <dbReference type="NCBI Taxonomy" id="3123038"/>
    <lineage>
        <taxon>Bacteria</taxon>
        <taxon>Pseudomonadati</taxon>
        <taxon>Pseudomonadota</taxon>
        <taxon>Alphaproteobacteria</taxon>
        <taxon>Hyphomicrobiales</taxon>
        <taxon>Stappiaceae</taxon>
        <taxon>Roseibium</taxon>
    </lineage>
</organism>
<feature type="domain" description="Double zinc ribbon" evidence="2">
    <location>
        <begin position="36"/>
        <end position="84"/>
    </location>
</feature>
<evidence type="ECO:0000259" key="2">
    <source>
        <dbReference type="Pfam" id="PF18912"/>
    </source>
</evidence>
<dbReference type="PANTHER" id="PTHR47505:SF1">
    <property type="entry name" value="DNA UTILIZATION PROTEIN YHGH"/>
    <property type="match status" value="1"/>
</dbReference>
<gene>
    <name evidence="3" type="ORF">V6575_16760</name>
</gene>
<protein>
    <submittedName>
        <fullName evidence="3">ComF family protein</fullName>
    </submittedName>
</protein>
<dbReference type="PANTHER" id="PTHR47505">
    <property type="entry name" value="DNA UTILIZATION PROTEIN YHGH"/>
    <property type="match status" value="1"/>
</dbReference>
<keyword evidence="4" id="KW-1185">Reference proteome</keyword>
<evidence type="ECO:0000256" key="1">
    <source>
        <dbReference type="ARBA" id="ARBA00008007"/>
    </source>
</evidence>